<protein>
    <submittedName>
        <fullName evidence="11">Metal-sensitive transcriptional regulator</fullName>
    </submittedName>
</protein>
<comment type="caution">
    <text evidence="11">The sequence shown here is derived from an EMBL/GenBank/DDBJ whole genome shotgun (WGS) entry which is preliminary data.</text>
</comment>
<keyword evidence="12" id="KW-1185">Reference proteome</keyword>
<evidence type="ECO:0000256" key="3">
    <source>
        <dbReference type="ARBA" id="ARBA00022490"/>
    </source>
</evidence>
<organism evidence="11 12">
    <name type="scientific">Kocuria soli</name>
    <dbReference type="NCBI Taxonomy" id="2485125"/>
    <lineage>
        <taxon>Bacteria</taxon>
        <taxon>Bacillati</taxon>
        <taxon>Actinomycetota</taxon>
        <taxon>Actinomycetes</taxon>
        <taxon>Micrococcales</taxon>
        <taxon>Micrococcaceae</taxon>
        <taxon>Kocuria</taxon>
    </lineage>
</organism>
<dbReference type="PANTHER" id="PTHR33677:SF3">
    <property type="entry name" value="COPPER-SENSING TRANSCRIPTIONAL REPRESSOR RICR"/>
    <property type="match status" value="1"/>
</dbReference>
<dbReference type="InterPro" id="IPR038390">
    <property type="entry name" value="Metal_Tscrpt_repr_sf"/>
</dbReference>
<evidence type="ECO:0000313" key="12">
    <source>
        <dbReference type="Proteomes" id="UP000270616"/>
    </source>
</evidence>
<evidence type="ECO:0000256" key="10">
    <source>
        <dbReference type="SAM" id="MobiDB-lite"/>
    </source>
</evidence>
<evidence type="ECO:0000256" key="6">
    <source>
        <dbReference type="ARBA" id="ARBA00023008"/>
    </source>
</evidence>
<feature type="region of interest" description="Disordered" evidence="10">
    <location>
        <begin position="1"/>
        <end position="29"/>
    </location>
</feature>
<proteinExistence type="inferred from homology"/>
<dbReference type="AlphaFoldDB" id="A0A3N3ZQX0"/>
<dbReference type="FunFam" id="1.20.58.1000:FF:000003">
    <property type="entry name" value="CopY family transcriptional regulator"/>
    <property type="match status" value="1"/>
</dbReference>
<keyword evidence="9" id="KW-0804">Transcription</keyword>
<dbReference type="CDD" id="cd10148">
    <property type="entry name" value="CsoR-like_DUF156"/>
    <property type="match status" value="1"/>
</dbReference>
<evidence type="ECO:0000256" key="5">
    <source>
        <dbReference type="ARBA" id="ARBA00022723"/>
    </source>
</evidence>
<comment type="subcellular location">
    <subcellularLocation>
        <location evidence="1">Cytoplasm</location>
    </subcellularLocation>
</comment>
<evidence type="ECO:0000256" key="1">
    <source>
        <dbReference type="ARBA" id="ARBA00004496"/>
    </source>
</evidence>
<keyword evidence="5" id="KW-0479">Metal-binding</keyword>
<evidence type="ECO:0000256" key="4">
    <source>
        <dbReference type="ARBA" id="ARBA00022491"/>
    </source>
</evidence>
<evidence type="ECO:0000256" key="8">
    <source>
        <dbReference type="ARBA" id="ARBA00023125"/>
    </source>
</evidence>
<evidence type="ECO:0000256" key="2">
    <source>
        <dbReference type="ARBA" id="ARBA00005428"/>
    </source>
</evidence>
<dbReference type="OrthoDB" id="9811244at2"/>
<dbReference type="InterPro" id="IPR003735">
    <property type="entry name" value="Metal_Tscrpt_repr"/>
</dbReference>
<feature type="compositionally biased region" description="Basic and acidic residues" evidence="10">
    <location>
        <begin position="20"/>
        <end position="29"/>
    </location>
</feature>
<dbReference type="GO" id="GO:0005737">
    <property type="term" value="C:cytoplasm"/>
    <property type="evidence" value="ECO:0007669"/>
    <property type="project" value="UniProtKB-SubCell"/>
</dbReference>
<keyword evidence="7" id="KW-0805">Transcription regulation</keyword>
<dbReference type="GO" id="GO:0000976">
    <property type="term" value="F:transcription cis-regulatory region binding"/>
    <property type="evidence" value="ECO:0007669"/>
    <property type="project" value="UniProtKB-ARBA"/>
</dbReference>
<keyword evidence="4" id="KW-0678">Repressor</keyword>
<evidence type="ECO:0000256" key="9">
    <source>
        <dbReference type="ARBA" id="ARBA00023163"/>
    </source>
</evidence>
<gene>
    <name evidence="11" type="ORF">EDL96_11835</name>
</gene>
<reference evidence="11 12" key="1">
    <citation type="submission" date="2018-10" db="EMBL/GenBank/DDBJ databases">
        <title>Kocuria sp. M5W7-7, whole genome shotgun sequence.</title>
        <authorList>
            <person name="Tuo L."/>
        </authorList>
    </citation>
    <scope>NUCLEOTIDE SEQUENCE [LARGE SCALE GENOMIC DNA]</scope>
    <source>
        <strain evidence="11 12">M5W7-7</strain>
    </source>
</reference>
<dbReference type="RefSeq" id="WP_123826380.1">
    <property type="nucleotide sequence ID" value="NZ_RKMF01000016.1"/>
</dbReference>
<dbReference type="GO" id="GO:0032993">
    <property type="term" value="C:protein-DNA complex"/>
    <property type="evidence" value="ECO:0007669"/>
    <property type="project" value="UniProtKB-ARBA"/>
</dbReference>
<keyword evidence="8" id="KW-0238">DNA-binding</keyword>
<evidence type="ECO:0000313" key="11">
    <source>
        <dbReference type="EMBL" id="ROZ61968.1"/>
    </source>
</evidence>
<dbReference type="Pfam" id="PF02583">
    <property type="entry name" value="Trns_repr_metal"/>
    <property type="match status" value="1"/>
</dbReference>
<keyword evidence="3" id="KW-0963">Cytoplasm</keyword>
<accession>A0A3N3ZQX0</accession>
<dbReference type="GO" id="GO:0046872">
    <property type="term" value="F:metal ion binding"/>
    <property type="evidence" value="ECO:0007669"/>
    <property type="project" value="UniProtKB-KW"/>
</dbReference>
<name>A0A3N3ZQX0_9MICC</name>
<comment type="similarity">
    <text evidence="2">Belongs to the CsoR family.</text>
</comment>
<keyword evidence="6" id="KW-0186">Copper</keyword>
<dbReference type="EMBL" id="RKMF01000016">
    <property type="protein sequence ID" value="ROZ61968.1"/>
    <property type="molecule type" value="Genomic_DNA"/>
</dbReference>
<dbReference type="GO" id="GO:0001217">
    <property type="term" value="F:DNA-binding transcription repressor activity"/>
    <property type="evidence" value="ECO:0007669"/>
    <property type="project" value="UniProtKB-ARBA"/>
</dbReference>
<dbReference type="PANTHER" id="PTHR33677">
    <property type="entry name" value="TRANSCRIPTIONAL REPRESSOR FRMR-RELATED"/>
    <property type="match status" value="1"/>
</dbReference>
<dbReference type="Gene3D" id="1.20.58.1000">
    <property type="entry name" value="Metal-sensitive repressor, helix protomer"/>
    <property type="match status" value="1"/>
</dbReference>
<dbReference type="Proteomes" id="UP000270616">
    <property type="component" value="Unassembled WGS sequence"/>
</dbReference>
<sequence length="117" mass="12918">MTTPSEPLDIDEAPSADAPETPHPHRGYLEDKARYLARLKRIEGQVRGIHRMIDEDKYCIDVLTQISALTSAMENVALGLLEDHLEHCVVEAARTGDAEAQEKIAEATAAIKRLVKS</sequence>
<evidence type="ECO:0000256" key="7">
    <source>
        <dbReference type="ARBA" id="ARBA00023015"/>
    </source>
</evidence>